<dbReference type="Gene3D" id="3.40.50.450">
    <property type="match status" value="1"/>
</dbReference>
<gene>
    <name evidence="4" type="primary">dprA</name>
    <name evidence="4" type="ORF">ORY91_001305</name>
    <name evidence="5" type="ORF">V9W64_06545</name>
</gene>
<evidence type="ECO:0000259" key="3">
    <source>
        <dbReference type="Pfam" id="PF17782"/>
    </source>
</evidence>
<comment type="similarity">
    <text evidence="1">Belongs to the DprA/Smf family.</text>
</comment>
<dbReference type="Proteomes" id="UP001149607">
    <property type="component" value="Chromosome"/>
</dbReference>
<evidence type="ECO:0000313" key="5">
    <source>
        <dbReference type="EMBL" id="WWY02384.1"/>
    </source>
</evidence>
<evidence type="ECO:0000313" key="4">
    <source>
        <dbReference type="EMBL" id="MDD9327891.1"/>
    </source>
</evidence>
<protein>
    <submittedName>
        <fullName evidence="4">DNA-processing protein DprA</fullName>
    </submittedName>
</protein>
<sequence>MQQEERDAWLCLALLPQVGADTFARLLAHFGSARSAWRAGIGEAEICLPRSAAREAWRNRRAEAEAAAEAALAWVRETENARLLLSCDPDFPLMLHEGITPPPLLFVRGNVAMLHRPALAVVGSRHATPQALRIARDFSQALSAAGIVVVSGMASGIDTAAHQGALAGGGGTAAVWGTGIDRVYPAANRSLAHDIAASGVIVSEFPLGARPLAGHFPRRNRIIAALAQAVLVVEAAVESGSLITARLAAEMGREVLAVPGSIDNPHSKGCHKLIKDGAKLTECLEDILIECPGLLQTARSSAYAIKNNAPPDGGGAERPQAVFQTAGSGGDGDGLLDAMGFDSVHPDSLAERLNRPAADVYAGLLELELAGRVAAAGGGRYQRTG</sequence>
<accession>A0A9X4E1M1</accession>
<reference evidence="4" key="1">
    <citation type="submission" date="2022-10" db="EMBL/GenBank/DDBJ databases">
        <authorList>
            <person name="Boutroux M."/>
        </authorList>
    </citation>
    <scope>NUCLEOTIDE SEQUENCE</scope>
    <source>
        <strain evidence="4">51.81</strain>
    </source>
</reference>
<dbReference type="Gene3D" id="1.10.10.10">
    <property type="entry name" value="Winged helix-like DNA-binding domain superfamily/Winged helix DNA-binding domain"/>
    <property type="match status" value="1"/>
</dbReference>
<dbReference type="PANTHER" id="PTHR43022">
    <property type="entry name" value="PROTEIN SMF"/>
    <property type="match status" value="1"/>
</dbReference>
<dbReference type="EMBL" id="JAPQFL010000003">
    <property type="protein sequence ID" value="MDD9327891.1"/>
    <property type="molecule type" value="Genomic_DNA"/>
</dbReference>
<dbReference type="InterPro" id="IPR003488">
    <property type="entry name" value="DprA"/>
</dbReference>
<dbReference type="NCBIfam" id="TIGR00732">
    <property type="entry name" value="dprA"/>
    <property type="match status" value="1"/>
</dbReference>
<name>A0A9X4E1M1_9NEIS</name>
<dbReference type="RefSeq" id="WP_274571708.1">
    <property type="nucleotide sequence ID" value="NZ_CP145606.1"/>
</dbReference>
<evidence type="ECO:0000259" key="2">
    <source>
        <dbReference type="Pfam" id="PF02481"/>
    </source>
</evidence>
<dbReference type="InterPro" id="IPR057666">
    <property type="entry name" value="DrpA_SLOG"/>
</dbReference>
<dbReference type="GO" id="GO:0009294">
    <property type="term" value="P:DNA-mediated transformation"/>
    <property type="evidence" value="ECO:0007669"/>
    <property type="project" value="InterPro"/>
</dbReference>
<dbReference type="InterPro" id="IPR041614">
    <property type="entry name" value="DprA_WH"/>
</dbReference>
<evidence type="ECO:0000256" key="1">
    <source>
        <dbReference type="ARBA" id="ARBA00006525"/>
    </source>
</evidence>
<evidence type="ECO:0000313" key="6">
    <source>
        <dbReference type="Proteomes" id="UP001149607"/>
    </source>
</evidence>
<dbReference type="InterPro" id="IPR036388">
    <property type="entry name" value="WH-like_DNA-bd_sf"/>
</dbReference>
<dbReference type="Pfam" id="PF17782">
    <property type="entry name" value="WHD_DprA"/>
    <property type="match status" value="1"/>
</dbReference>
<dbReference type="Pfam" id="PF02481">
    <property type="entry name" value="DNA_processg_A"/>
    <property type="match status" value="1"/>
</dbReference>
<dbReference type="Pfam" id="PF21102">
    <property type="entry name" value="DprA_N"/>
    <property type="match status" value="1"/>
</dbReference>
<reference evidence="5" key="2">
    <citation type="submission" date="2024-02" db="EMBL/GenBank/DDBJ databases">
        <title>Neisseria leonii sp. nov.</title>
        <authorList>
            <person name="Boutroux M."/>
            <person name="Favre-Rochex S."/>
            <person name="Gorgette O."/>
            <person name="Touak G."/>
            <person name="Muhle E."/>
            <person name="Chesneau O."/>
            <person name="Clermont D."/>
            <person name="Rahi P."/>
        </authorList>
    </citation>
    <scope>NUCLEOTIDE SEQUENCE</scope>
    <source>
        <strain evidence="5">51.81</strain>
    </source>
</reference>
<keyword evidence="6" id="KW-1185">Reference proteome</keyword>
<proteinExistence type="inferred from homology"/>
<dbReference type="PANTHER" id="PTHR43022:SF1">
    <property type="entry name" value="PROTEIN SMF"/>
    <property type="match status" value="1"/>
</dbReference>
<dbReference type="EMBL" id="CP146598">
    <property type="protein sequence ID" value="WWY02384.1"/>
    <property type="molecule type" value="Genomic_DNA"/>
</dbReference>
<organism evidence="4">
    <name type="scientific">Neisseria leonii</name>
    <dbReference type="NCBI Taxonomy" id="2995413"/>
    <lineage>
        <taxon>Bacteria</taxon>
        <taxon>Pseudomonadati</taxon>
        <taxon>Pseudomonadota</taxon>
        <taxon>Betaproteobacteria</taxon>
        <taxon>Neisseriales</taxon>
        <taxon>Neisseriaceae</taxon>
        <taxon>Neisseria</taxon>
    </lineage>
</organism>
<dbReference type="SUPFAM" id="SSF102405">
    <property type="entry name" value="MCP/YpsA-like"/>
    <property type="match status" value="1"/>
</dbReference>
<feature type="domain" description="DprA winged helix" evidence="3">
    <location>
        <begin position="329"/>
        <end position="379"/>
    </location>
</feature>
<feature type="domain" description="Smf/DprA SLOG" evidence="2">
    <location>
        <begin position="83"/>
        <end position="290"/>
    </location>
</feature>
<dbReference type="AlphaFoldDB" id="A0A9X4E1M1"/>